<comment type="subcellular location">
    <subcellularLocation>
        <location evidence="2">Cytoplasm</location>
    </subcellularLocation>
</comment>
<dbReference type="EC" id="2.4.2.7" evidence="5"/>
<dbReference type="InterPro" id="IPR029057">
    <property type="entry name" value="PRTase-like"/>
</dbReference>
<comment type="pathway">
    <text evidence="3">Purine metabolism; AMP biosynthesis via salvage pathway; AMP from adenine: step 1/1.</text>
</comment>
<evidence type="ECO:0000256" key="3">
    <source>
        <dbReference type="ARBA" id="ARBA00004659"/>
    </source>
</evidence>
<dbReference type="GO" id="GO:0044209">
    <property type="term" value="P:AMP salvage"/>
    <property type="evidence" value="ECO:0007669"/>
    <property type="project" value="TreeGrafter"/>
</dbReference>
<dbReference type="GO" id="GO:0003999">
    <property type="term" value="F:adenine phosphoribosyltransferase activity"/>
    <property type="evidence" value="ECO:0007669"/>
    <property type="project" value="UniProtKB-EC"/>
</dbReference>
<accession>A0A8C6D8X4</accession>
<dbReference type="PANTHER" id="PTHR32315">
    <property type="entry name" value="ADENINE PHOSPHORIBOSYLTRANSFERASE"/>
    <property type="match status" value="1"/>
</dbReference>
<dbReference type="Proteomes" id="UP000694544">
    <property type="component" value="Unplaced"/>
</dbReference>
<evidence type="ECO:0000313" key="8">
    <source>
        <dbReference type="Ensembl" id="ENSMMSP00000012367.1"/>
    </source>
</evidence>
<dbReference type="InterPro" id="IPR050054">
    <property type="entry name" value="UPRTase/APRTase"/>
</dbReference>
<dbReference type="Gene3D" id="3.40.50.2020">
    <property type="match status" value="1"/>
</dbReference>
<evidence type="ECO:0000256" key="5">
    <source>
        <dbReference type="ARBA" id="ARBA00011893"/>
    </source>
</evidence>
<protein>
    <recommendedName>
        <fullName evidence="5">adenine phosphoribosyltransferase</fullName>
        <ecNumber evidence="5">2.4.2.7</ecNumber>
    </recommendedName>
</protein>
<dbReference type="PANTHER" id="PTHR32315:SF3">
    <property type="entry name" value="ADENINE PHOSPHORIBOSYLTRANSFERASE"/>
    <property type="match status" value="1"/>
</dbReference>
<evidence type="ECO:0000256" key="7">
    <source>
        <dbReference type="ARBA" id="ARBA00022726"/>
    </source>
</evidence>
<dbReference type="GO" id="GO:0016208">
    <property type="term" value="F:AMP binding"/>
    <property type="evidence" value="ECO:0007669"/>
    <property type="project" value="TreeGrafter"/>
</dbReference>
<reference evidence="8" key="2">
    <citation type="submission" date="2025-09" db="UniProtKB">
        <authorList>
            <consortium name="Ensembl"/>
        </authorList>
    </citation>
    <scope>IDENTIFICATION</scope>
</reference>
<dbReference type="SUPFAM" id="SSF53271">
    <property type="entry name" value="PRTase-like"/>
    <property type="match status" value="1"/>
</dbReference>
<evidence type="ECO:0000256" key="1">
    <source>
        <dbReference type="ARBA" id="ARBA00000868"/>
    </source>
</evidence>
<evidence type="ECO:0000256" key="6">
    <source>
        <dbReference type="ARBA" id="ARBA00022490"/>
    </source>
</evidence>
<dbReference type="GO" id="GO:0006168">
    <property type="term" value="P:adenine salvage"/>
    <property type="evidence" value="ECO:0007669"/>
    <property type="project" value="TreeGrafter"/>
</dbReference>
<keyword evidence="9" id="KW-1185">Reference proteome</keyword>
<dbReference type="GO" id="GO:0005737">
    <property type="term" value="C:cytoplasm"/>
    <property type="evidence" value="ECO:0007669"/>
    <property type="project" value="UniProtKB-SubCell"/>
</dbReference>
<dbReference type="GO" id="GO:0006166">
    <property type="term" value="P:purine ribonucleoside salvage"/>
    <property type="evidence" value="ECO:0007669"/>
    <property type="project" value="UniProtKB-KW"/>
</dbReference>
<sequence length="66" mass="7293">MNEEKLKGTIRSIPDYPSKGILFRDITTLVKDPEAYGSLIATLANELRTYDIDIVIGPEAPCEISP</sequence>
<name>A0A8C6D8X4_MOSMO</name>
<dbReference type="AlphaFoldDB" id="A0A8C6D8X4"/>
<evidence type="ECO:0000256" key="2">
    <source>
        <dbReference type="ARBA" id="ARBA00004496"/>
    </source>
</evidence>
<organism evidence="8 9">
    <name type="scientific">Moschus moschiferus</name>
    <name type="common">Siberian musk deer</name>
    <name type="synonym">Moschus sibiricus</name>
    <dbReference type="NCBI Taxonomy" id="68415"/>
    <lineage>
        <taxon>Eukaryota</taxon>
        <taxon>Metazoa</taxon>
        <taxon>Chordata</taxon>
        <taxon>Craniata</taxon>
        <taxon>Vertebrata</taxon>
        <taxon>Euteleostomi</taxon>
        <taxon>Mammalia</taxon>
        <taxon>Eutheria</taxon>
        <taxon>Laurasiatheria</taxon>
        <taxon>Artiodactyla</taxon>
        <taxon>Ruminantia</taxon>
        <taxon>Pecora</taxon>
        <taxon>Moschidae</taxon>
        <taxon>Moschus</taxon>
    </lineage>
</organism>
<dbReference type="GO" id="GO:0002055">
    <property type="term" value="F:adenine binding"/>
    <property type="evidence" value="ECO:0007669"/>
    <property type="project" value="TreeGrafter"/>
</dbReference>
<proteinExistence type="inferred from homology"/>
<evidence type="ECO:0000313" key="9">
    <source>
        <dbReference type="Proteomes" id="UP000694544"/>
    </source>
</evidence>
<keyword evidence="7" id="KW-0660">Purine salvage</keyword>
<reference evidence="8" key="1">
    <citation type="submission" date="2025-08" db="UniProtKB">
        <authorList>
            <consortium name="Ensembl"/>
        </authorList>
    </citation>
    <scope>IDENTIFICATION</scope>
</reference>
<comment type="catalytic activity">
    <reaction evidence="1">
        <text>AMP + diphosphate = 5-phospho-alpha-D-ribose 1-diphosphate + adenine</text>
        <dbReference type="Rhea" id="RHEA:16609"/>
        <dbReference type="ChEBI" id="CHEBI:16708"/>
        <dbReference type="ChEBI" id="CHEBI:33019"/>
        <dbReference type="ChEBI" id="CHEBI:58017"/>
        <dbReference type="ChEBI" id="CHEBI:456215"/>
        <dbReference type="EC" id="2.4.2.7"/>
    </reaction>
</comment>
<dbReference type="Ensembl" id="ENSMMST00000013674.1">
    <property type="protein sequence ID" value="ENSMMSP00000012367.1"/>
    <property type="gene ID" value="ENSMMSG00000009501.1"/>
</dbReference>
<comment type="similarity">
    <text evidence="4">Belongs to the purine/pyrimidine phosphoribosyltransferase family.</text>
</comment>
<keyword evidence="6" id="KW-0963">Cytoplasm</keyword>
<evidence type="ECO:0000256" key="4">
    <source>
        <dbReference type="ARBA" id="ARBA00008391"/>
    </source>
</evidence>